<dbReference type="InterPro" id="IPR045063">
    <property type="entry name" value="Dynamin_N"/>
</dbReference>
<dbReference type="InterPro" id="IPR000719">
    <property type="entry name" value="Prot_kinase_dom"/>
</dbReference>
<evidence type="ECO:0000313" key="4">
    <source>
        <dbReference type="EMBL" id="KAH3734039.1"/>
    </source>
</evidence>
<feature type="domain" description="Protein kinase" evidence="3">
    <location>
        <begin position="711"/>
        <end position="985"/>
    </location>
</feature>
<keyword evidence="5" id="KW-1185">Reference proteome</keyword>
<organism evidence="4 5">
    <name type="scientific">Dreissena polymorpha</name>
    <name type="common">Zebra mussel</name>
    <name type="synonym">Mytilus polymorpha</name>
    <dbReference type="NCBI Taxonomy" id="45954"/>
    <lineage>
        <taxon>Eukaryota</taxon>
        <taxon>Metazoa</taxon>
        <taxon>Spiralia</taxon>
        <taxon>Lophotrochozoa</taxon>
        <taxon>Mollusca</taxon>
        <taxon>Bivalvia</taxon>
        <taxon>Autobranchia</taxon>
        <taxon>Heteroconchia</taxon>
        <taxon>Euheterodonta</taxon>
        <taxon>Imparidentia</taxon>
        <taxon>Neoheterodontei</taxon>
        <taxon>Myida</taxon>
        <taxon>Dreissenoidea</taxon>
        <taxon>Dreissenidae</taxon>
        <taxon>Dreissena</taxon>
    </lineage>
</organism>
<proteinExistence type="inferred from homology"/>
<dbReference type="Pfam" id="PF07714">
    <property type="entry name" value="PK_Tyr_Ser-Thr"/>
    <property type="match status" value="1"/>
</dbReference>
<sequence>MADDSSDDVKNWGLPKTIEWLEKNNVSDQGLQNLEQLHDLVRAEMDKKIRKKYDSDVYNKLHVEMANILAKNTQMKEEIVHMYDALIAFFGRKLPDEIKKCIQKVYGLDIHQKILKNKEDFSNKKCSIVVTGETSAGKSSFLNLLLGEVVLHSSLLCSTRRLCHIHSIPAGSQWYFEVTMEDGSIIPHKKYEKNDKEKFVKDLEECVTSKDTSVQKVDIYWHVPLLGDNTHVTLVDSPGIGDNQELSEELLNYLPNASALIFVINSSNCGGVQGDKLGKIFSRLNSEIKDKNLFSFDPTCTMFILNKWDAIEQRRDVEQGLEEKVWNNTLDKLTENLTGFSWETCMYKMSTQDAITYRGCGMVNDKYRFMLTGLKQLVASSMSVNCKRHCRWLTDLIEEIQKGLTIRLADAKSKYEDNDKKYKDALLRLSQLRQDVDSIRVDLELKCSEKCKEMAAKMHDHIHSVDVQAQLKGRINIDIAPDEDLIKKSVLQQIDKLILEEVKDFEKREKIIATARDQIRMDINKKYHILIEKLVDVEKSIENKKSEGASEEELEMSIGGKVLIGVGLTIGIPVAVALGIALIPFTLPATIAVFWKRSKAIRRLLDHQEELKDECLKSVLQQANKDVFNKYVNEHHLPQLKKQMDYISNEIPRKIEGLEQQVKDMQNKRLSSKEIKEMYEPALESVKSMVFTLQKFNLTHISMWNIDVGRLRITKEICASDSLIVYAAKLCSDEEESTVVIKLLPEATTQNYLKIVEVLSDLRKTNHKNVVAFIGFCYTDCMPAIASRDCILTTVQFKNSRLMTVFEMCDTTLEDYMRNHNDLICGNTQKRTYEKSALNFFCTSGLSICAGMVHMYEQRLLHIFINLNNIMINKEHVKINPPMIVPFSIIQREWPRAPELATEQYTNETDVFYLGKVLWELWYGRKANGPTRSSADECERLPDCKLKHAMPEKLAQIVRKCWEANPKHRPSLSEVMAVLGQVQVM</sequence>
<feature type="transmembrane region" description="Helical" evidence="2">
    <location>
        <begin position="837"/>
        <end position="856"/>
    </location>
</feature>
<gene>
    <name evidence="4" type="ORF">DPMN_040478</name>
</gene>
<keyword evidence="2" id="KW-1133">Transmembrane helix</keyword>
<accession>A0A9D4CWT4</accession>
<dbReference type="Proteomes" id="UP000828390">
    <property type="component" value="Unassembled WGS sequence"/>
</dbReference>
<dbReference type="InterPro" id="IPR027417">
    <property type="entry name" value="P-loop_NTPase"/>
</dbReference>
<comment type="similarity">
    <text evidence="1">Belongs to the protein kinase superfamily. TKL Ser/Thr protein kinase family. ROCO subfamily.</text>
</comment>
<dbReference type="Gene3D" id="3.30.200.20">
    <property type="entry name" value="Phosphorylase Kinase, domain 1"/>
    <property type="match status" value="1"/>
</dbReference>
<dbReference type="Gene3D" id="1.10.510.10">
    <property type="entry name" value="Transferase(Phosphotransferase) domain 1"/>
    <property type="match status" value="1"/>
</dbReference>
<dbReference type="OrthoDB" id="5981483at2759"/>
<dbReference type="SUPFAM" id="SSF56112">
    <property type="entry name" value="Protein kinase-like (PK-like)"/>
    <property type="match status" value="1"/>
</dbReference>
<name>A0A9D4CWT4_DREPO</name>
<dbReference type="GO" id="GO:0004672">
    <property type="term" value="F:protein kinase activity"/>
    <property type="evidence" value="ECO:0007669"/>
    <property type="project" value="InterPro"/>
</dbReference>
<dbReference type="PANTHER" id="PTHR26392">
    <property type="entry name" value="MITOGEN-ACTIVATED PROTEIN KINASE KINASE KINASE 7-RELATED"/>
    <property type="match status" value="1"/>
</dbReference>
<evidence type="ECO:0000313" key="5">
    <source>
        <dbReference type="Proteomes" id="UP000828390"/>
    </source>
</evidence>
<dbReference type="SUPFAM" id="SSF52540">
    <property type="entry name" value="P-loop containing nucleoside triphosphate hydrolases"/>
    <property type="match status" value="1"/>
</dbReference>
<dbReference type="EMBL" id="JAIWYP010000011">
    <property type="protein sequence ID" value="KAH3734039.1"/>
    <property type="molecule type" value="Genomic_DNA"/>
</dbReference>
<dbReference type="PANTHER" id="PTHR26392:SF92">
    <property type="entry name" value="PROTEIN KINASE DOMAIN-CONTAINING PROTEIN"/>
    <property type="match status" value="1"/>
</dbReference>
<dbReference type="AlphaFoldDB" id="A0A9D4CWT4"/>
<dbReference type="Pfam" id="PF00350">
    <property type="entry name" value="Dynamin_N"/>
    <property type="match status" value="1"/>
</dbReference>
<evidence type="ECO:0000259" key="3">
    <source>
        <dbReference type="PROSITE" id="PS50011"/>
    </source>
</evidence>
<dbReference type="Gene3D" id="3.40.50.300">
    <property type="entry name" value="P-loop containing nucleotide triphosphate hydrolases"/>
    <property type="match status" value="1"/>
</dbReference>
<dbReference type="InterPro" id="IPR001245">
    <property type="entry name" value="Ser-Thr/Tyr_kinase_cat_dom"/>
</dbReference>
<dbReference type="PROSITE" id="PS50011">
    <property type="entry name" value="PROTEIN_KINASE_DOM"/>
    <property type="match status" value="1"/>
</dbReference>
<reference evidence="4" key="2">
    <citation type="submission" date="2020-11" db="EMBL/GenBank/DDBJ databases">
        <authorList>
            <person name="McCartney M.A."/>
            <person name="Auch B."/>
            <person name="Kono T."/>
            <person name="Mallez S."/>
            <person name="Becker A."/>
            <person name="Gohl D.M."/>
            <person name="Silverstein K.A.T."/>
            <person name="Koren S."/>
            <person name="Bechman K.B."/>
            <person name="Herman A."/>
            <person name="Abrahante J.E."/>
            <person name="Garbe J."/>
        </authorList>
    </citation>
    <scope>NUCLEOTIDE SEQUENCE</scope>
    <source>
        <strain evidence="4">Duluth1</strain>
        <tissue evidence="4">Whole animal</tissue>
    </source>
</reference>
<dbReference type="GO" id="GO:0005524">
    <property type="term" value="F:ATP binding"/>
    <property type="evidence" value="ECO:0007669"/>
    <property type="project" value="InterPro"/>
</dbReference>
<dbReference type="InterPro" id="IPR011009">
    <property type="entry name" value="Kinase-like_dom_sf"/>
</dbReference>
<keyword evidence="2" id="KW-0812">Transmembrane</keyword>
<reference evidence="4" key="1">
    <citation type="journal article" date="2019" name="bioRxiv">
        <title>The Genome of the Zebra Mussel, Dreissena polymorpha: A Resource for Invasive Species Research.</title>
        <authorList>
            <person name="McCartney M.A."/>
            <person name="Auch B."/>
            <person name="Kono T."/>
            <person name="Mallez S."/>
            <person name="Zhang Y."/>
            <person name="Obille A."/>
            <person name="Becker A."/>
            <person name="Abrahante J.E."/>
            <person name="Garbe J."/>
            <person name="Badalamenti J.P."/>
            <person name="Herman A."/>
            <person name="Mangelson H."/>
            <person name="Liachko I."/>
            <person name="Sullivan S."/>
            <person name="Sone E.D."/>
            <person name="Koren S."/>
            <person name="Silverstein K.A.T."/>
            <person name="Beckman K.B."/>
            <person name="Gohl D.M."/>
        </authorList>
    </citation>
    <scope>NUCLEOTIDE SEQUENCE</scope>
    <source>
        <strain evidence="4">Duluth1</strain>
        <tissue evidence="4">Whole animal</tissue>
    </source>
</reference>
<keyword evidence="2" id="KW-0472">Membrane</keyword>
<comment type="caution">
    <text evidence="4">The sequence shown here is derived from an EMBL/GenBank/DDBJ whole genome shotgun (WGS) entry which is preliminary data.</text>
</comment>
<protein>
    <recommendedName>
        <fullName evidence="3">Protein kinase domain-containing protein</fullName>
    </recommendedName>
</protein>
<evidence type="ECO:0000256" key="1">
    <source>
        <dbReference type="ARBA" id="ARBA00008171"/>
    </source>
</evidence>
<feature type="transmembrane region" description="Helical" evidence="2">
    <location>
        <begin position="562"/>
        <end position="595"/>
    </location>
</feature>
<evidence type="ECO:0000256" key="2">
    <source>
        <dbReference type="SAM" id="Phobius"/>
    </source>
</evidence>